<accession>A0A9D1K565</accession>
<evidence type="ECO:0000313" key="1">
    <source>
        <dbReference type="EMBL" id="HIS92144.1"/>
    </source>
</evidence>
<dbReference type="InterPro" id="IPR015943">
    <property type="entry name" value="WD40/YVTN_repeat-like_dom_sf"/>
</dbReference>
<dbReference type="Gene3D" id="2.130.10.10">
    <property type="entry name" value="YVTN repeat-like/Quinoprotein amine dehydrogenase"/>
    <property type="match status" value="1"/>
</dbReference>
<name>A0A9D1K565_9FIRM</name>
<comment type="caution">
    <text evidence="1">The sequence shown here is derived from an EMBL/GenBank/DDBJ whole genome shotgun (WGS) entry which is preliminary data.</text>
</comment>
<dbReference type="AlphaFoldDB" id="A0A9D1K565"/>
<sequence>MPFQCVERFARATTVAFTEHLCASASASGRRVRVWERESGREILLLDKLRYMYTCFLTPDESACVVCGTVNTVLLCSLGGEKPAVQKIVLKGDEGPDAACCLAPDGSALYYPMTTGSLGTQVLKIDVRSGEVRSLCETETMVRWLSWIPEREQYLLLGFDRAREQNYFLWFKNDRIDMRSRGFLQEDAHGSLHVIYGGGCLYAERRAEKALGEYDLEGRLMRTLPLPASINAFPEPRENPPPEAYLRTEILHALLCDSAQNRLYVATSDAVYALSTRDGAQLAAQKQEFGYLRLALYGHDLLASRFSGGVERLRLVE</sequence>
<organism evidence="1 2">
    <name type="scientific">Candidatus Alectryocaccomicrobium excrementavium</name>
    <dbReference type="NCBI Taxonomy" id="2840668"/>
    <lineage>
        <taxon>Bacteria</taxon>
        <taxon>Bacillati</taxon>
        <taxon>Bacillota</taxon>
        <taxon>Clostridia</taxon>
        <taxon>Candidatus Alectryocaccomicrobium</taxon>
    </lineage>
</organism>
<reference evidence="1" key="1">
    <citation type="submission" date="2020-10" db="EMBL/GenBank/DDBJ databases">
        <authorList>
            <person name="Gilroy R."/>
        </authorList>
    </citation>
    <scope>NUCLEOTIDE SEQUENCE</scope>
    <source>
        <strain evidence="1">13766</strain>
    </source>
</reference>
<protein>
    <submittedName>
        <fullName evidence="1">Uncharacterized protein</fullName>
    </submittedName>
</protein>
<dbReference type="Proteomes" id="UP000824140">
    <property type="component" value="Unassembled WGS sequence"/>
</dbReference>
<reference evidence="1" key="2">
    <citation type="journal article" date="2021" name="PeerJ">
        <title>Extensive microbial diversity within the chicken gut microbiome revealed by metagenomics and culture.</title>
        <authorList>
            <person name="Gilroy R."/>
            <person name="Ravi A."/>
            <person name="Getino M."/>
            <person name="Pursley I."/>
            <person name="Horton D.L."/>
            <person name="Alikhan N.F."/>
            <person name="Baker D."/>
            <person name="Gharbi K."/>
            <person name="Hall N."/>
            <person name="Watson M."/>
            <person name="Adriaenssens E.M."/>
            <person name="Foster-Nyarko E."/>
            <person name="Jarju S."/>
            <person name="Secka A."/>
            <person name="Antonio M."/>
            <person name="Oren A."/>
            <person name="Chaudhuri R.R."/>
            <person name="La Ragione R."/>
            <person name="Hildebrand F."/>
            <person name="Pallen M.J."/>
        </authorList>
    </citation>
    <scope>NUCLEOTIDE SEQUENCE</scope>
    <source>
        <strain evidence="1">13766</strain>
    </source>
</reference>
<dbReference type="EMBL" id="DVJN01000079">
    <property type="protein sequence ID" value="HIS92144.1"/>
    <property type="molecule type" value="Genomic_DNA"/>
</dbReference>
<dbReference type="SUPFAM" id="SSF69322">
    <property type="entry name" value="Tricorn protease domain 2"/>
    <property type="match status" value="1"/>
</dbReference>
<proteinExistence type="predicted"/>
<gene>
    <name evidence="1" type="ORF">IAA84_03920</name>
</gene>
<evidence type="ECO:0000313" key="2">
    <source>
        <dbReference type="Proteomes" id="UP000824140"/>
    </source>
</evidence>